<protein>
    <submittedName>
        <fullName evidence="1">Uncharacterized protein</fullName>
    </submittedName>
</protein>
<comment type="caution">
    <text evidence="1">The sequence shown here is derived from an EMBL/GenBank/DDBJ whole genome shotgun (WGS) entry which is preliminary data.</text>
</comment>
<evidence type="ECO:0000313" key="1">
    <source>
        <dbReference type="EMBL" id="KAG8095649.1"/>
    </source>
</evidence>
<gene>
    <name evidence="1" type="ORF">GUJ93_ZPchr0013g36193</name>
</gene>
<dbReference type="AlphaFoldDB" id="A0A8J5WUU2"/>
<proteinExistence type="predicted"/>
<accession>A0A8J5WUU2</accession>
<dbReference type="EMBL" id="JAAALK010000079">
    <property type="protein sequence ID" value="KAG8095649.1"/>
    <property type="molecule type" value="Genomic_DNA"/>
</dbReference>
<dbReference type="Proteomes" id="UP000729402">
    <property type="component" value="Unassembled WGS sequence"/>
</dbReference>
<keyword evidence="2" id="KW-1185">Reference proteome</keyword>
<name>A0A8J5WUU2_ZIZPA</name>
<reference evidence="1" key="1">
    <citation type="journal article" date="2021" name="bioRxiv">
        <title>Whole Genome Assembly and Annotation of Northern Wild Rice, Zizania palustris L., Supports a Whole Genome Duplication in the Zizania Genus.</title>
        <authorList>
            <person name="Haas M."/>
            <person name="Kono T."/>
            <person name="Macchietto M."/>
            <person name="Millas R."/>
            <person name="McGilp L."/>
            <person name="Shao M."/>
            <person name="Duquette J."/>
            <person name="Hirsch C.N."/>
            <person name="Kimball J."/>
        </authorList>
    </citation>
    <scope>NUCLEOTIDE SEQUENCE</scope>
    <source>
        <tissue evidence="1">Fresh leaf tissue</tissue>
    </source>
</reference>
<evidence type="ECO:0000313" key="2">
    <source>
        <dbReference type="Proteomes" id="UP000729402"/>
    </source>
</evidence>
<sequence>MVIKMLKGECTVDDKIMRPGLITDIMDLEVRTAEPIQLIVSPPKSPSDSNSQASTLALAGSTVVEESALMEGKFDI</sequence>
<organism evidence="1 2">
    <name type="scientific">Zizania palustris</name>
    <name type="common">Northern wild rice</name>
    <dbReference type="NCBI Taxonomy" id="103762"/>
    <lineage>
        <taxon>Eukaryota</taxon>
        <taxon>Viridiplantae</taxon>
        <taxon>Streptophyta</taxon>
        <taxon>Embryophyta</taxon>
        <taxon>Tracheophyta</taxon>
        <taxon>Spermatophyta</taxon>
        <taxon>Magnoliopsida</taxon>
        <taxon>Liliopsida</taxon>
        <taxon>Poales</taxon>
        <taxon>Poaceae</taxon>
        <taxon>BOP clade</taxon>
        <taxon>Oryzoideae</taxon>
        <taxon>Oryzeae</taxon>
        <taxon>Zizaniinae</taxon>
        <taxon>Zizania</taxon>
    </lineage>
</organism>
<reference evidence="1" key="2">
    <citation type="submission" date="2021-02" db="EMBL/GenBank/DDBJ databases">
        <authorList>
            <person name="Kimball J.A."/>
            <person name="Haas M.W."/>
            <person name="Macchietto M."/>
            <person name="Kono T."/>
            <person name="Duquette J."/>
            <person name="Shao M."/>
        </authorList>
    </citation>
    <scope>NUCLEOTIDE SEQUENCE</scope>
    <source>
        <tissue evidence="1">Fresh leaf tissue</tissue>
    </source>
</reference>